<name>A0ABU9B3T4_9BACT</name>
<dbReference type="Gene3D" id="1.25.40.10">
    <property type="entry name" value="Tetratricopeptide repeat domain"/>
    <property type="match status" value="1"/>
</dbReference>
<dbReference type="PANTHER" id="PTHR12558">
    <property type="entry name" value="CELL DIVISION CYCLE 16,23,27"/>
    <property type="match status" value="1"/>
</dbReference>
<keyword evidence="3" id="KW-1185">Reference proteome</keyword>
<dbReference type="InterPro" id="IPR019734">
    <property type="entry name" value="TPR_rpt"/>
</dbReference>
<dbReference type="RefSeq" id="WP_341407695.1">
    <property type="nucleotide sequence ID" value="NZ_JBBUKT010000014.1"/>
</dbReference>
<keyword evidence="1" id="KW-0802">TPR repeat</keyword>
<dbReference type="Pfam" id="PF13432">
    <property type="entry name" value="TPR_16"/>
    <property type="match status" value="1"/>
</dbReference>
<dbReference type="InterPro" id="IPR011990">
    <property type="entry name" value="TPR-like_helical_dom_sf"/>
</dbReference>
<evidence type="ECO:0000313" key="3">
    <source>
        <dbReference type="Proteomes" id="UP001371305"/>
    </source>
</evidence>
<dbReference type="EMBL" id="JBBUKT010000014">
    <property type="protein sequence ID" value="MEK7953927.1"/>
    <property type="molecule type" value="Genomic_DNA"/>
</dbReference>
<reference evidence="2 3" key="1">
    <citation type="submission" date="2024-04" db="EMBL/GenBank/DDBJ databases">
        <title>Luteolibacter sp. isolated from soil.</title>
        <authorList>
            <person name="An J."/>
        </authorList>
    </citation>
    <scope>NUCLEOTIDE SEQUENCE [LARGE SCALE GENOMIC DNA]</scope>
    <source>
        <strain evidence="2 3">Y139</strain>
    </source>
</reference>
<feature type="repeat" description="TPR" evidence="1">
    <location>
        <begin position="146"/>
        <end position="179"/>
    </location>
</feature>
<sequence length="384" mass="42405">MKIPPLDADLDPEKSWPIKPIVSKICSPVVRLLKKEPFGLLGIFLTLGLYWHTVRVQGVDKANEQIAVVRALLNESIGRSESGMVAITRDPIKIAQANFAYGLIEAKDPNSVSTLQTKSMVLLANKDYEGARSAAEATLKKDPTNLLGLQLLGEAQSLFGNHEAALNAFDKILKLQPKTSGINALIGYELVILKQWDRALDELSAALRQCPNEPLETALKAYVLAQKGEKSRAEALAAQVLDMKTSDQLSYFYVGLTADKIENNAQMLKGFLAASNAGREGANIDACLGTAYLRNSNYREALPLLLRSLENLPDEPTTLLNLSECYRRSGDFANHAKIRARLAVIDRMHYELPRVRPARNGSKWDSPTEEFHEIWADPPAMKAK</sequence>
<dbReference type="Pfam" id="PF14559">
    <property type="entry name" value="TPR_19"/>
    <property type="match status" value="1"/>
</dbReference>
<dbReference type="PROSITE" id="PS50005">
    <property type="entry name" value="TPR"/>
    <property type="match status" value="2"/>
</dbReference>
<organism evidence="2 3">
    <name type="scientific">Luteolibacter soli</name>
    <dbReference type="NCBI Taxonomy" id="3135280"/>
    <lineage>
        <taxon>Bacteria</taxon>
        <taxon>Pseudomonadati</taxon>
        <taxon>Verrucomicrobiota</taxon>
        <taxon>Verrucomicrobiia</taxon>
        <taxon>Verrucomicrobiales</taxon>
        <taxon>Verrucomicrobiaceae</taxon>
        <taxon>Luteolibacter</taxon>
    </lineage>
</organism>
<proteinExistence type="predicted"/>
<dbReference type="Proteomes" id="UP001371305">
    <property type="component" value="Unassembled WGS sequence"/>
</dbReference>
<protein>
    <submittedName>
        <fullName evidence="2">Tetratricopeptide repeat protein</fullName>
    </submittedName>
</protein>
<feature type="repeat" description="TPR" evidence="1">
    <location>
        <begin position="282"/>
        <end position="315"/>
    </location>
</feature>
<comment type="caution">
    <text evidence="2">The sequence shown here is derived from an EMBL/GenBank/DDBJ whole genome shotgun (WGS) entry which is preliminary data.</text>
</comment>
<evidence type="ECO:0000313" key="2">
    <source>
        <dbReference type="EMBL" id="MEK7953927.1"/>
    </source>
</evidence>
<dbReference type="PANTHER" id="PTHR12558:SF13">
    <property type="entry name" value="CELL DIVISION CYCLE PROTEIN 27 HOMOLOG"/>
    <property type="match status" value="1"/>
</dbReference>
<evidence type="ECO:0000256" key="1">
    <source>
        <dbReference type="PROSITE-ProRule" id="PRU00339"/>
    </source>
</evidence>
<gene>
    <name evidence="2" type="ORF">WKV53_25650</name>
</gene>
<dbReference type="SUPFAM" id="SSF48452">
    <property type="entry name" value="TPR-like"/>
    <property type="match status" value="1"/>
</dbReference>
<accession>A0ABU9B3T4</accession>
<dbReference type="SMART" id="SM00028">
    <property type="entry name" value="TPR"/>
    <property type="match status" value="4"/>
</dbReference>